<dbReference type="SUPFAM" id="SSF46955">
    <property type="entry name" value="Putative DNA-binding domain"/>
    <property type="match status" value="1"/>
</dbReference>
<name>A0AA45C5P7_9BACT</name>
<reference evidence="3 4" key="1">
    <citation type="submission" date="2018-05" db="EMBL/GenBank/DDBJ databases">
        <title>Genomic Encyclopedia of Type Strains, Phase IV (KMG-IV): sequencing the most valuable type-strain genomes for metagenomic binning, comparative biology and taxonomic classification.</title>
        <authorList>
            <person name="Goeker M."/>
        </authorList>
    </citation>
    <scope>NUCLEOTIDE SEQUENCE [LARGE SCALE GENOMIC DNA]</scope>
    <source>
        <strain evidence="3 4">DSM 24906</strain>
    </source>
</reference>
<comment type="caution">
    <text evidence="3">The sequence shown here is derived from an EMBL/GenBank/DDBJ whole genome shotgun (WGS) entry which is preliminary data.</text>
</comment>
<dbReference type="EMBL" id="QGGI01000015">
    <property type="protein sequence ID" value="PWJ89332.1"/>
    <property type="molecule type" value="Genomic_DNA"/>
</dbReference>
<proteinExistence type="predicted"/>
<dbReference type="RefSeq" id="WP_109605554.1">
    <property type="nucleotide sequence ID" value="NZ_JAMHJO010000004.1"/>
</dbReference>
<gene>
    <name evidence="3" type="ORF">C7380_11558</name>
</gene>
<dbReference type="InterPro" id="IPR041657">
    <property type="entry name" value="HTH_17"/>
</dbReference>
<evidence type="ECO:0000313" key="3">
    <source>
        <dbReference type="EMBL" id="PWJ89332.1"/>
    </source>
</evidence>
<evidence type="ECO:0000259" key="2">
    <source>
        <dbReference type="Pfam" id="PF12728"/>
    </source>
</evidence>
<sequence>MYTKEEAAKILGVSEYTVKDWINRSKLKVTFENNEEVISESDLNDFIKSTGIKFVKPEKPEDIFDEISSNKIIKVNNSDLIEDKIKNIEKKFKKENNTLDDSEIKKLFNEKNK</sequence>
<keyword evidence="1" id="KW-0175">Coiled coil</keyword>
<organism evidence="3 4">
    <name type="scientific">Oceanotoga teriensis</name>
    <dbReference type="NCBI Taxonomy" id="515440"/>
    <lineage>
        <taxon>Bacteria</taxon>
        <taxon>Thermotogati</taxon>
        <taxon>Thermotogota</taxon>
        <taxon>Thermotogae</taxon>
        <taxon>Petrotogales</taxon>
        <taxon>Petrotogaceae</taxon>
        <taxon>Oceanotoga</taxon>
    </lineage>
</organism>
<keyword evidence="4" id="KW-1185">Reference proteome</keyword>
<dbReference type="InterPro" id="IPR009061">
    <property type="entry name" value="DNA-bd_dom_put_sf"/>
</dbReference>
<evidence type="ECO:0000256" key="1">
    <source>
        <dbReference type="SAM" id="Coils"/>
    </source>
</evidence>
<dbReference type="Pfam" id="PF12728">
    <property type="entry name" value="HTH_17"/>
    <property type="match status" value="1"/>
</dbReference>
<protein>
    <submittedName>
        <fullName evidence="3">Helix-turn-helix protein</fullName>
    </submittedName>
</protein>
<dbReference type="AlphaFoldDB" id="A0AA45C5P7"/>
<feature type="coiled-coil region" evidence="1">
    <location>
        <begin position="78"/>
        <end position="105"/>
    </location>
</feature>
<evidence type="ECO:0000313" key="4">
    <source>
        <dbReference type="Proteomes" id="UP000245921"/>
    </source>
</evidence>
<dbReference type="Proteomes" id="UP000245921">
    <property type="component" value="Unassembled WGS sequence"/>
</dbReference>
<feature type="domain" description="Helix-turn-helix" evidence="2">
    <location>
        <begin position="1"/>
        <end position="49"/>
    </location>
</feature>
<accession>A0AA45C5P7</accession>